<evidence type="ECO:0000313" key="2">
    <source>
        <dbReference type="Proteomes" id="UP001197974"/>
    </source>
</evidence>
<keyword evidence="2" id="KW-1185">Reference proteome</keyword>
<keyword evidence="1" id="KW-0614">Plasmid</keyword>
<proteinExistence type="predicted"/>
<name>A0ABY9JYR2_9BACI</name>
<dbReference type="EMBL" id="CP129015">
    <property type="protein sequence ID" value="WLR44524.1"/>
    <property type="molecule type" value="Genomic_DNA"/>
</dbReference>
<geneLocation type="plasmid" evidence="1 2">
    <name>unnamed2</name>
</geneLocation>
<protein>
    <submittedName>
        <fullName evidence="1">Uncharacterized protein</fullName>
    </submittedName>
</protein>
<dbReference type="Proteomes" id="UP001197974">
    <property type="component" value="Plasmid unnamed2"/>
</dbReference>
<reference evidence="1 2" key="1">
    <citation type="submission" date="2023-06" db="EMBL/GenBank/DDBJ databases">
        <title>Five Gram-positive bacteria isolated from mangrove sediments in Shenzhen, Guangdong, China.</title>
        <authorList>
            <person name="Yu S."/>
            <person name="Zheng W."/>
            <person name="Huang Y."/>
        </authorList>
    </citation>
    <scope>NUCLEOTIDE SEQUENCE [LARGE SCALE GENOMIC DNA]</scope>
    <source>
        <strain evidence="1 2">SaN35-3</strain>
        <plasmid evidence="1 2">unnamed2</plasmid>
    </source>
</reference>
<dbReference type="RefSeq" id="WP_226540819.1">
    <property type="nucleotide sequence ID" value="NZ_CP129015.1"/>
</dbReference>
<accession>A0ABY9JYR2</accession>
<gene>
    <name evidence="1" type="ORF">LC087_19345</name>
</gene>
<evidence type="ECO:0000313" key="1">
    <source>
        <dbReference type="EMBL" id="WLR44524.1"/>
    </source>
</evidence>
<sequence length="57" mass="6566">MTRRLASHKQKGPDNEILSVLTIYEEGLSKQDIKKMTPYSKKHGVLIKSGKVYEFKD</sequence>
<organism evidence="1 2">
    <name type="scientific">Bacillus carboniphilus</name>
    <dbReference type="NCBI Taxonomy" id="86663"/>
    <lineage>
        <taxon>Bacteria</taxon>
        <taxon>Bacillati</taxon>
        <taxon>Bacillota</taxon>
        <taxon>Bacilli</taxon>
        <taxon>Bacillales</taxon>
        <taxon>Bacillaceae</taxon>
        <taxon>Bacillus</taxon>
    </lineage>
</organism>